<dbReference type="Pfam" id="PF11903">
    <property type="entry name" value="ParD_like"/>
    <property type="match status" value="1"/>
</dbReference>
<evidence type="ECO:0000313" key="2">
    <source>
        <dbReference type="Proteomes" id="UP000199700"/>
    </source>
</evidence>
<dbReference type="Proteomes" id="UP000199700">
    <property type="component" value="Chromosome"/>
</dbReference>
<accession>A0A1H1WRT3</accession>
<evidence type="ECO:0000313" key="1">
    <source>
        <dbReference type="EMBL" id="SDS98899.1"/>
    </source>
</evidence>
<dbReference type="InterPro" id="IPR021831">
    <property type="entry name" value="ParD-like"/>
</dbReference>
<sequence>MTRSSQPTRLPADVYESAVAAAKAASRTVPQQIAHWARIGREMESSPTVNHRQITQVLAGTSSYDSLAEREQAIVREAWEERTRTLREGLDYATGFDSAGEEYSELDEDGNLVVHRPTA</sequence>
<dbReference type="AlphaFoldDB" id="A0A1H1WRT3"/>
<name>A0A1H1WRT3_BRESA</name>
<dbReference type="STRING" id="629680.SAMN04489751_3436"/>
<gene>
    <name evidence="1" type="ORF">SAMN04489751_3436</name>
</gene>
<keyword evidence="2" id="KW-1185">Reference proteome</keyword>
<reference evidence="1" key="1">
    <citation type="submission" date="2016-10" db="EMBL/GenBank/DDBJ databases">
        <authorList>
            <person name="Varghese N."/>
            <person name="Submissions S."/>
        </authorList>
    </citation>
    <scope>NUCLEOTIDE SEQUENCE [LARGE SCALE GENOMIC DNA]</scope>
    <source>
        <strain evidence="1">DSM 22082</strain>
    </source>
</reference>
<proteinExistence type="predicted"/>
<organism evidence="1 2">
    <name type="scientific">Brevibacterium sandarakinum</name>
    <dbReference type="NCBI Taxonomy" id="629680"/>
    <lineage>
        <taxon>Bacteria</taxon>
        <taxon>Bacillati</taxon>
        <taxon>Actinomycetota</taxon>
        <taxon>Actinomycetes</taxon>
        <taxon>Micrococcales</taxon>
        <taxon>Brevibacteriaceae</taxon>
        <taxon>Brevibacterium</taxon>
    </lineage>
</organism>
<dbReference type="RefSeq" id="WP_172802614.1">
    <property type="nucleotide sequence ID" value="NZ_LT629739.1"/>
</dbReference>
<dbReference type="EMBL" id="LT629739">
    <property type="protein sequence ID" value="SDS98899.1"/>
    <property type="molecule type" value="Genomic_DNA"/>
</dbReference>
<protein>
    <submittedName>
        <fullName evidence="1">ParD-like antitoxin of type II toxin-antitoxin system</fullName>
    </submittedName>
</protein>